<evidence type="ECO:0000313" key="1">
    <source>
        <dbReference type="EMBL" id="ORX03209.1"/>
    </source>
</evidence>
<dbReference type="AlphaFoldDB" id="A0A1X2EIJ8"/>
<comment type="caution">
    <text evidence="1">The sequence shown here is derived from an EMBL/GenBank/DDBJ whole genome shotgun (WGS) entry which is preliminary data.</text>
</comment>
<evidence type="ECO:0000313" key="2">
    <source>
        <dbReference type="Proteomes" id="UP000193090"/>
    </source>
</evidence>
<reference evidence="1 2" key="1">
    <citation type="submission" date="2016-01" db="EMBL/GenBank/DDBJ databases">
        <title>The new phylogeny of the genus Mycobacterium.</title>
        <authorList>
            <person name="Tarcisio F."/>
            <person name="Conor M."/>
            <person name="Antonella G."/>
            <person name="Elisabetta G."/>
            <person name="Giulia F.S."/>
            <person name="Sara T."/>
            <person name="Anna F."/>
            <person name="Clotilde B."/>
            <person name="Roberto B."/>
            <person name="Veronica D.S."/>
            <person name="Fabio R."/>
            <person name="Monica P."/>
            <person name="Olivier J."/>
            <person name="Enrico T."/>
            <person name="Nicola S."/>
        </authorList>
    </citation>
    <scope>NUCLEOTIDE SEQUENCE [LARGE SCALE GENOMIC DNA]</scope>
    <source>
        <strain evidence="1 2">DSM 44153</strain>
    </source>
</reference>
<dbReference type="Proteomes" id="UP000193090">
    <property type="component" value="Unassembled WGS sequence"/>
</dbReference>
<organism evidence="1 2">
    <name type="scientific">Mycolicibacillus trivialis</name>
    <dbReference type="NCBI Taxonomy" id="1798"/>
    <lineage>
        <taxon>Bacteria</taxon>
        <taxon>Bacillati</taxon>
        <taxon>Actinomycetota</taxon>
        <taxon>Actinomycetes</taxon>
        <taxon>Mycobacteriales</taxon>
        <taxon>Mycobacteriaceae</taxon>
        <taxon>Mycolicibacillus</taxon>
    </lineage>
</organism>
<sequence length="417" mass="42511">MVAATPVAAPTLQQITFPGIELTAQDLIGDTAGNLTNLINYFAGAPVELTNGNFLGPNAAPFPILQAVIGNQLGYLGQILQDPSNIGGVFQTMFGNLQDGLAAPFSAFGDNLATGSGLVTSPDVNWAIEGLINIAGSIADPNWEDIANLNHSTLFDLAQLLLGGDSTLSGLLGFTGSPMSGLMLGAIGPFLGPMVALYHGMEPVFDTGNTAGLIDIPQNMLYAFLNGGQTLDITDLLGVFNIPTTFDLLGMDIGLQSAGIELGGLLGGPGSLFNALAGQAGIDVPGFDLPIGGDFGGMFVGGKLVGEGAGPIGSLLSIPNSIAAAIGNDAPFDGLLGTFANSLDSLLNIDFLGEGVDTISAFLGNDILSPLSDALMWLPNELAGLLSDSGLGVDLGVDALAQMFFVNIPQLLLTMML</sequence>
<name>A0A1X2EIJ8_9MYCO</name>
<keyword evidence="2" id="KW-1185">Reference proteome</keyword>
<gene>
    <name evidence="1" type="ORF">AWC30_11880</name>
</gene>
<dbReference type="EMBL" id="LQPZ01000029">
    <property type="protein sequence ID" value="ORX03209.1"/>
    <property type="molecule type" value="Genomic_DNA"/>
</dbReference>
<accession>A0A1X2EIJ8</accession>
<proteinExistence type="predicted"/>
<protein>
    <submittedName>
        <fullName evidence="1">Uncharacterized protein</fullName>
    </submittedName>
</protein>